<dbReference type="AlphaFoldDB" id="A0A0F9ZKN8"/>
<dbReference type="Proteomes" id="UP000034778">
    <property type="component" value="Unassembled WGS sequence"/>
</dbReference>
<protein>
    <submittedName>
        <fullName evidence="2">Uncharacterized protein</fullName>
    </submittedName>
</protein>
<keyword evidence="1" id="KW-0812">Transmembrane</keyword>
<reference evidence="2 3" key="1">
    <citation type="journal article" date="2015" name="Nature">
        <title>rRNA introns, odd ribosomes, and small enigmatic genomes across a large radiation of phyla.</title>
        <authorList>
            <person name="Brown C.T."/>
            <person name="Hug L.A."/>
            <person name="Thomas B.C."/>
            <person name="Sharon I."/>
            <person name="Castelle C.J."/>
            <person name="Singh A."/>
            <person name="Wilkins M.J."/>
            <person name="Williams K.H."/>
            <person name="Banfield J.F."/>
        </authorList>
    </citation>
    <scope>NUCLEOTIDE SEQUENCE [LARGE SCALE GENOMIC DNA]</scope>
</reference>
<evidence type="ECO:0000313" key="2">
    <source>
        <dbReference type="EMBL" id="KKP44778.1"/>
    </source>
</evidence>
<dbReference type="STRING" id="1618566.UR35_C0006G0013"/>
<comment type="caution">
    <text evidence="2">The sequence shown here is derived from an EMBL/GenBank/DDBJ whole genome shotgun (WGS) entry which is preliminary data.</text>
</comment>
<feature type="transmembrane region" description="Helical" evidence="1">
    <location>
        <begin position="6"/>
        <end position="27"/>
    </location>
</feature>
<gene>
    <name evidence="2" type="ORF">UR35_C0006G0013</name>
</gene>
<organism evidence="2 3">
    <name type="scientific">Candidatus Woesebacteria bacterium GW2011_GWB1_33_22</name>
    <dbReference type="NCBI Taxonomy" id="1618566"/>
    <lineage>
        <taxon>Bacteria</taxon>
        <taxon>Candidatus Woeseibacteriota</taxon>
    </lineage>
</organism>
<evidence type="ECO:0000256" key="1">
    <source>
        <dbReference type="SAM" id="Phobius"/>
    </source>
</evidence>
<dbReference type="EMBL" id="LBOW01000006">
    <property type="protein sequence ID" value="KKP44778.1"/>
    <property type="molecule type" value="Genomic_DNA"/>
</dbReference>
<proteinExistence type="predicted"/>
<keyword evidence="1" id="KW-0472">Membrane</keyword>
<keyword evidence="1" id="KW-1133">Transmembrane helix</keyword>
<sequence length="85" mass="9885">MFKLTIKIVLLFLVVVLTSAFVAYFVARSQSNVRFVSQPREDNESYGYLEINGKKYYQLYTTTQVDIGNGLHYHRIDLRSSNSEQ</sequence>
<name>A0A0F9ZKN8_9BACT</name>
<evidence type="ECO:0000313" key="3">
    <source>
        <dbReference type="Proteomes" id="UP000034778"/>
    </source>
</evidence>
<accession>A0A0F9ZKN8</accession>